<evidence type="ECO:0000256" key="1">
    <source>
        <dbReference type="SAM" id="MobiDB-lite"/>
    </source>
</evidence>
<dbReference type="AlphaFoldDB" id="A0A8B9D5J9"/>
<sequence>MRHAMCAAESQDRNSTEKSQVGTMEQPDLTAQKGSVKLLRERWESISAPTPGLALRCLPAPWSLAPEKTSRGRTMEEVPADSGRAEVIKEEPLDSPYQTETFPITVKELQSHFEILGGMKEAESGRSSLPPALTSQPGSHTDISLMESRVKRGRAIFEKMSSGNGQNVNTEVGGCKPVGGLPEENPPNTANKLMDFQKNVYLKEKMALYQAAVSKAESSNCFANTSEEIKSCTVPGGLAAVRKQFENGQMIPSRTTFARSQHQHKSAQETSGTTQLPVSSSTREAECSGTTSKEGPAEAFQSQEVSLGEQVTPETNRASTLTQDTDEAVSYAAKNEEVPKISIDVCDHELERTAQEKAIPKDRETATSAQDGKFVKCRETISLRTEEKCQKGEGYPDQTIQQAQMREALWQPKGSMTSAASRMRAINAIIKNHAHSVRRPHHQGAAFLPVQNVFEGENPKSQRGEICPEEMLPKPKELQMREPLRQPKSKITSAASRIKVINEIHRNQKHSQRHPNPQGAAFLAENVQGLKTRESNLKNKDASVTVCV</sequence>
<dbReference type="Proteomes" id="UP000694521">
    <property type="component" value="Unplaced"/>
</dbReference>
<dbReference type="GO" id="GO:0051015">
    <property type="term" value="F:actin filament binding"/>
    <property type="evidence" value="ECO:0007669"/>
    <property type="project" value="TreeGrafter"/>
</dbReference>
<reference evidence="2" key="1">
    <citation type="submission" date="2025-08" db="UniProtKB">
        <authorList>
            <consortium name="Ensembl"/>
        </authorList>
    </citation>
    <scope>IDENTIFICATION</scope>
</reference>
<keyword evidence="3" id="KW-1185">Reference proteome</keyword>
<dbReference type="GO" id="GO:0007015">
    <property type="term" value="P:actin filament organization"/>
    <property type="evidence" value="ECO:0007669"/>
    <property type="project" value="TreeGrafter"/>
</dbReference>
<evidence type="ECO:0000313" key="2">
    <source>
        <dbReference type="Ensembl" id="ENSACDP00005001870.1"/>
    </source>
</evidence>
<dbReference type="Ensembl" id="ENSACDT00005002188.1">
    <property type="protein sequence ID" value="ENSACDP00005001870.1"/>
    <property type="gene ID" value="ENSACDG00005001288.1"/>
</dbReference>
<dbReference type="InterPro" id="IPR030072">
    <property type="entry name" value="XIRP1/XIRP2"/>
</dbReference>
<accession>A0A8B9D5J9</accession>
<dbReference type="GO" id="GO:0005925">
    <property type="term" value="C:focal adhesion"/>
    <property type="evidence" value="ECO:0007669"/>
    <property type="project" value="TreeGrafter"/>
</dbReference>
<organism evidence="2 3">
    <name type="scientific">Anser cygnoides</name>
    <name type="common">Swan goose</name>
    <dbReference type="NCBI Taxonomy" id="8845"/>
    <lineage>
        <taxon>Eukaryota</taxon>
        <taxon>Metazoa</taxon>
        <taxon>Chordata</taxon>
        <taxon>Craniata</taxon>
        <taxon>Vertebrata</taxon>
        <taxon>Euteleostomi</taxon>
        <taxon>Archelosauria</taxon>
        <taxon>Archosauria</taxon>
        <taxon>Dinosauria</taxon>
        <taxon>Saurischia</taxon>
        <taxon>Theropoda</taxon>
        <taxon>Coelurosauria</taxon>
        <taxon>Aves</taxon>
        <taxon>Neognathae</taxon>
        <taxon>Galloanserae</taxon>
        <taxon>Anseriformes</taxon>
        <taxon>Anatidae</taxon>
        <taxon>Anserinae</taxon>
        <taxon>Anser</taxon>
    </lineage>
</organism>
<reference evidence="2" key="2">
    <citation type="submission" date="2025-09" db="UniProtKB">
        <authorList>
            <consortium name="Ensembl"/>
        </authorList>
    </citation>
    <scope>IDENTIFICATION</scope>
</reference>
<dbReference type="PANTHER" id="PTHR22591">
    <property type="entry name" value="XIN"/>
    <property type="match status" value="1"/>
</dbReference>
<protein>
    <submittedName>
        <fullName evidence="2">Uncharacterized protein</fullName>
    </submittedName>
</protein>
<feature type="region of interest" description="Disordered" evidence="1">
    <location>
        <begin position="256"/>
        <end position="319"/>
    </location>
</feature>
<dbReference type="OrthoDB" id="6129702at2759"/>
<proteinExistence type="predicted"/>
<name>A0A8B9D5J9_ANSCY</name>
<feature type="compositionally biased region" description="Polar residues" evidence="1">
    <location>
        <begin position="268"/>
        <end position="293"/>
    </location>
</feature>
<evidence type="ECO:0000313" key="3">
    <source>
        <dbReference type="Proteomes" id="UP000694521"/>
    </source>
</evidence>
<dbReference type="GO" id="GO:0001725">
    <property type="term" value="C:stress fiber"/>
    <property type="evidence" value="ECO:0007669"/>
    <property type="project" value="TreeGrafter"/>
</dbReference>
<feature type="region of interest" description="Disordered" evidence="1">
    <location>
        <begin position="1"/>
        <end position="33"/>
    </location>
</feature>
<dbReference type="PANTHER" id="PTHR22591:SF1">
    <property type="entry name" value="XIN ACTIN-BINDING REPEAT-CONTAINING PROTEIN 2"/>
    <property type="match status" value="1"/>
</dbReference>